<evidence type="ECO:0000313" key="15">
    <source>
        <dbReference type="EMBL" id="OMH60298.1"/>
    </source>
</evidence>
<protein>
    <submittedName>
        <fullName evidence="13">Uncharacterized protein</fullName>
    </submittedName>
</protein>
<evidence type="ECO:0000313" key="18">
    <source>
        <dbReference type="Proteomes" id="UP000039021"/>
    </source>
</evidence>
<dbReference type="EMBL" id="CSAJ01000155">
    <property type="protein sequence ID" value="COW04838.1"/>
    <property type="molecule type" value="Genomic_DNA"/>
</dbReference>
<reference evidence="16 31" key="6">
    <citation type="submission" date="2018-08" db="EMBL/GenBank/DDBJ databases">
        <authorList>
            <person name="Fokvardsen B D."/>
            <person name="Norman A."/>
        </authorList>
    </citation>
    <scope>NUCLEOTIDE SEQUENCE [LARGE SCALE GENOMIC DNA]</scope>
    <source>
        <strain evidence="16 31">DKC2</strain>
    </source>
</reference>
<evidence type="ECO:0000313" key="3">
    <source>
        <dbReference type="EMBL" id="CFE60178.1"/>
    </source>
</evidence>
<dbReference type="AlphaFoldDB" id="A0A0E8UU07"/>
<reference evidence="15 30" key="4">
    <citation type="submission" date="2016-04" db="EMBL/GenBank/DDBJ databases">
        <authorList>
            <person name="Bigi M."/>
            <person name="Bigi F."/>
            <person name="Soria M.A."/>
        </authorList>
    </citation>
    <scope>NUCLEOTIDE SEQUENCE [LARGE SCALE GENOMIC DNA]</scope>
    <source>
        <strain evidence="15 30">6548</strain>
    </source>
</reference>
<evidence type="ECO:0000313" key="31">
    <source>
        <dbReference type="Proteomes" id="UP000300237"/>
    </source>
</evidence>
<evidence type="ECO:0000313" key="22">
    <source>
        <dbReference type="Proteomes" id="UP000046680"/>
    </source>
</evidence>
<dbReference type="EMBL" id="CFOH01000531">
    <property type="protein sequence ID" value="CFE60178.1"/>
    <property type="molecule type" value="Genomic_DNA"/>
</dbReference>
<dbReference type="Proteomes" id="UP000048948">
    <property type="component" value="Unassembled WGS sequence"/>
</dbReference>
<dbReference type="Proteomes" id="UP000038802">
    <property type="component" value="Unassembled WGS sequence"/>
</dbReference>
<accession>A0A0E8UU07</accession>
<dbReference type="Proteomes" id="UP000050164">
    <property type="component" value="Unassembled WGS sequence"/>
</dbReference>
<evidence type="ECO:0000313" key="23">
    <source>
        <dbReference type="Proteomes" id="UP000046947"/>
    </source>
</evidence>
<dbReference type="Proteomes" id="UP000039021">
    <property type="component" value="Unassembled WGS sequence"/>
</dbReference>
<dbReference type="EMBL" id="CSAD01000055">
    <property type="protein sequence ID" value="COU92789.1"/>
    <property type="molecule type" value="Genomic_DNA"/>
</dbReference>
<dbReference type="EMBL" id="CNGE01000875">
    <property type="protein sequence ID" value="CKT45426.1"/>
    <property type="molecule type" value="Genomic_DNA"/>
</dbReference>
<dbReference type="EMBL" id="CGCX01001145">
    <property type="protein sequence ID" value="CFR89467.1"/>
    <property type="molecule type" value="Genomic_DNA"/>
</dbReference>
<dbReference type="Proteomes" id="UP000300237">
    <property type="component" value="Chromosome"/>
</dbReference>
<dbReference type="EMBL" id="CHKL01000115">
    <property type="protein sequence ID" value="COW06106.1"/>
    <property type="molecule type" value="Genomic_DNA"/>
</dbReference>
<keyword evidence="1" id="KW-0812">Transmembrane</keyword>
<evidence type="ECO:0000313" key="28">
    <source>
        <dbReference type="Proteomes" id="UP000050139"/>
    </source>
</evidence>
<evidence type="ECO:0000313" key="24">
    <source>
        <dbReference type="Proteomes" id="UP000048289"/>
    </source>
</evidence>
<dbReference type="RefSeq" id="WP_009936673.1">
    <property type="nucleotide sequence ID" value="NZ_CBFFJG010000044.1"/>
</dbReference>
<dbReference type="EMBL" id="LR027516">
    <property type="protein sequence ID" value="VCU50635.1"/>
    <property type="molecule type" value="Genomic_DNA"/>
</dbReference>
<evidence type="ECO:0000313" key="6">
    <source>
        <dbReference type="EMBL" id="CKS70383.1"/>
    </source>
</evidence>
<reference evidence="15 30" key="5">
    <citation type="submission" date="2017-02" db="EMBL/GenBank/DDBJ databases">
        <title>Protein polymorphisms may explain contrasting epidemiological fitness of two variants of a multidrug-resistant Mycobacterium tuberculosis strain.</title>
        <authorList>
            <person name="Bigi M.M."/>
            <person name="Lopez B."/>
            <person name="Blanco F.C."/>
            <person name="Sasiain M.C."/>
            <person name="De La Barrera S."/>
            <person name="Ritacco V."/>
            <person name="Bigi F."/>
            <person name="Soria M.A."/>
        </authorList>
    </citation>
    <scope>NUCLEOTIDE SEQUENCE [LARGE SCALE GENOMIC DNA]</scope>
    <source>
        <strain evidence="15 30">6548</strain>
    </source>
</reference>
<evidence type="ECO:0000313" key="11">
    <source>
        <dbReference type="EMBL" id="COW04838.1"/>
    </source>
</evidence>
<evidence type="ECO:0000313" key="4">
    <source>
        <dbReference type="EMBL" id="CFR89467.1"/>
    </source>
</evidence>
<dbReference type="Proteomes" id="UP000048289">
    <property type="component" value="Unassembled WGS sequence"/>
</dbReference>
<evidence type="ECO:0000313" key="29">
    <source>
        <dbReference type="Proteomes" id="UP000050164"/>
    </source>
</evidence>
<keyword evidence="1" id="KW-0472">Membrane</keyword>
<evidence type="ECO:0000313" key="30">
    <source>
        <dbReference type="Proteomes" id="UP000189452"/>
    </source>
</evidence>
<dbReference type="PATRIC" id="fig|1773.206.peg.82"/>
<dbReference type="Proteomes" id="UP000039217">
    <property type="component" value="Unassembled WGS sequence"/>
</dbReference>
<reference evidence="13" key="1">
    <citation type="submission" date="2015-03" db="EMBL/GenBank/DDBJ databases">
        <authorList>
            <person name="Murphy D."/>
        </authorList>
    </citation>
    <scope>NUCLEOTIDE SEQUENCE [LARGE SCALE GENOMIC DNA]</scope>
    <source>
        <strain evidence="13">K00500041</strain>
    </source>
</reference>
<evidence type="ECO:0000313" key="7">
    <source>
        <dbReference type="EMBL" id="CKT45426.1"/>
    </source>
</evidence>
<dbReference type="EMBL" id="CNFT01000382">
    <property type="protein sequence ID" value="CKR61695.1"/>
    <property type="molecule type" value="Genomic_DNA"/>
</dbReference>
<dbReference type="Proteomes" id="UP000046680">
    <property type="component" value="Unassembled WGS sequence"/>
</dbReference>
<dbReference type="EMBL" id="LWDQ01000001">
    <property type="protein sequence ID" value="OMH60298.1"/>
    <property type="molecule type" value="Genomic_DNA"/>
</dbReference>
<dbReference type="Proteomes" id="UP000049023">
    <property type="component" value="Unassembled WGS sequence"/>
</dbReference>
<sequence>MLFGQADFTLSSVHSAELASANSTSGHLQIAMVVLALLIAGLTAGGAFRMASGLGHA</sequence>
<evidence type="ECO:0000313" key="25">
    <source>
        <dbReference type="Proteomes" id="UP000048600"/>
    </source>
</evidence>
<evidence type="ECO:0000313" key="10">
    <source>
        <dbReference type="EMBL" id="COU92789.1"/>
    </source>
</evidence>
<evidence type="ECO:0000313" key="26">
    <source>
        <dbReference type="Proteomes" id="UP000048948"/>
    </source>
</evidence>
<evidence type="ECO:0000313" key="9">
    <source>
        <dbReference type="EMBL" id="CNV75921.1"/>
    </source>
</evidence>
<evidence type="ECO:0000313" key="5">
    <source>
        <dbReference type="EMBL" id="CKR61695.1"/>
    </source>
</evidence>
<evidence type="ECO:0000256" key="1">
    <source>
        <dbReference type="SAM" id="Phobius"/>
    </source>
</evidence>
<dbReference type="EMBL" id="CFOE01000137">
    <property type="protein sequence ID" value="CFE39008.1"/>
    <property type="molecule type" value="Genomic_DNA"/>
</dbReference>
<dbReference type="EMBL" id="CSBK01000490">
    <property type="protein sequence ID" value="COX45738.1"/>
    <property type="molecule type" value="Genomic_DNA"/>
</dbReference>
<dbReference type="Proteomes" id="UP000044938">
    <property type="component" value="Unassembled WGS sequence"/>
</dbReference>
<dbReference type="EMBL" id="COPH01000001">
    <property type="protein sequence ID" value="CLV41428.1"/>
    <property type="molecule type" value="Genomic_DNA"/>
</dbReference>
<evidence type="ECO:0000313" key="27">
    <source>
        <dbReference type="Proteomes" id="UP000049023"/>
    </source>
</evidence>
<evidence type="ECO:0000313" key="20">
    <source>
        <dbReference type="Proteomes" id="UP000044938"/>
    </source>
</evidence>
<dbReference type="EMBL" id="CQQC01001227">
    <property type="protein sequence ID" value="CNV75921.1"/>
    <property type="molecule type" value="Genomic_DNA"/>
</dbReference>
<evidence type="ECO:0000313" key="13">
    <source>
        <dbReference type="EMBL" id="COW51672.1"/>
    </source>
</evidence>
<dbReference type="EMBL" id="CSAE01000558">
    <property type="protein sequence ID" value="COW51672.1"/>
    <property type="molecule type" value="Genomic_DNA"/>
</dbReference>
<evidence type="ECO:0000313" key="21">
    <source>
        <dbReference type="Proteomes" id="UP000045842"/>
    </source>
</evidence>
<dbReference type="Proteomes" id="UP000050139">
    <property type="component" value="Unassembled WGS sequence"/>
</dbReference>
<dbReference type="Proteomes" id="UP000046947">
    <property type="component" value="Unassembled WGS sequence"/>
</dbReference>
<dbReference type="Proteomes" id="UP000189452">
    <property type="component" value="Chromosome"/>
</dbReference>
<evidence type="ECO:0000313" key="19">
    <source>
        <dbReference type="Proteomes" id="UP000039217"/>
    </source>
</evidence>
<evidence type="ECO:0000313" key="16">
    <source>
        <dbReference type="EMBL" id="VCU50635.1"/>
    </source>
</evidence>
<organism evidence="13 17">
    <name type="scientific">Mycobacterium tuberculosis</name>
    <dbReference type="NCBI Taxonomy" id="1773"/>
    <lineage>
        <taxon>Bacteria</taxon>
        <taxon>Bacillati</taxon>
        <taxon>Actinomycetota</taxon>
        <taxon>Actinomycetes</taxon>
        <taxon>Mycobacteriales</taxon>
        <taxon>Mycobacteriaceae</taxon>
        <taxon>Mycobacterium</taxon>
        <taxon>Mycobacterium tuberculosis complex</taxon>
    </lineage>
</organism>
<proteinExistence type="predicted"/>
<keyword evidence="1" id="KW-1133">Transmembrane helix</keyword>
<evidence type="ECO:0000313" key="12">
    <source>
        <dbReference type="EMBL" id="COW06106.1"/>
    </source>
</evidence>
<name>A0A0E8UU07_MYCTX</name>
<dbReference type="EMBL" id="CNFU01000895">
    <property type="protein sequence ID" value="CKS70383.1"/>
    <property type="molecule type" value="Genomic_DNA"/>
</dbReference>
<evidence type="ECO:0000313" key="2">
    <source>
        <dbReference type="EMBL" id="CFE39008.1"/>
    </source>
</evidence>
<dbReference type="Proteomes" id="UP000048600">
    <property type="component" value="Unassembled WGS sequence"/>
</dbReference>
<reference evidence="17 18" key="3">
    <citation type="submission" date="2015-03" db="EMBL/GenBank/DDBJ databases">
        <authorList>
            <consortium name="Pathogen Informatics"/>
        </authorList>
    </citation>
    <scope>NUCLEOTIDE SEQUENCE [LARGE SCALE GENOMIC DNA]</scope>
    <source>
        <strain evidence="7 26">Bir 172</strain>
        <strain evidence="5 29">Bir 185</strain>
        <strain evidence="6 27">Bir 187</strain>
        <strain evidence="4 22">C09601061</strain>
        <strain evidence="9 19">D00501624</strain>
        <strain evidence="10 21">G09801536</strain>
        <strain evidence="2 24">G09901357</strain>
        <strain evidence="3 23">H09601792</strain>
        <strain evidence="17">K00500041</strain>
        <strain evidence="11 20">M09401471</strain>
        <strain evidence="18">N09902308</strain>
        <strain evidence="12 25">P00601463</strain>
    </source>
</reference>
<evidence type="ECO:0000313" key="17">
    <source>
        <dbReference type="Proteomes" id="UP000038802"/>
    </source>
</evidence>
<gene>
    <name evidence="15" type="ORF">A4S10_02473</name>
    <name evidence="16" type="ORF">DKC2_2482</name>
    <name evidence="4" type="ORF">ERS007657_02773</name>
    <name evidence="9" type="ORF">ERS007661_03039</name>
    <name evidence="10" type="ORF">ERS007679_00653</name>
    <name evidence="2" type="ORF">ERS007681_01379</name>
    <name evidence="3" type="ORF">ERS007688_02853</name>
    <name evidence="13" type="ORF">ERS007703_03788</name>
    <name evidence="11" type="ORF">ERS007720_01526</name>
    <name evidence="14" type="ORF">ERS007739_01320</name>
    <name evidence="12" type="ORF">ERS007741_01352</name>
    <name evidence="7" type="ORF">ERS027646_03603</name>
    <name evidence="5" type="ORF">ERS027659_01851</name>
    <name evidence="6" type="ORF">ERS027661_03433</name>
    <name evidence="8" type="ORF">ERS094118_00045</name>
</gene>
<evidence type="ECO:0000313" key="8">
    <source>
        <dbReference type="EMBL" id="CLV41428.1"/>
    </source>
</evidence>
<evidence type="ECO:0000313" key="14">
    <source>
        <dbReference type="EMBL" id="COX45738.1"/>
    </source>
</evidence>
<dbReference type="Proteomes" id="UP000045842">
    <property type="component" value="Unassembled WGS sequence"/>
</dbReference>
<feature type="transmembrane region" description="Helical" evidence="1">
    <location>
        <begin position="28"/>
        <end position="48"/>
    </location>
</feature>
<reference evidence="8 28" key="2">
    <citation type="submission" date="2015-03" db="EMBL/GenBank/DDBJ databases">
        <authorList>
            <consortium name="Pathogen Informatics"/>
            <person name="Murphy D."/>
        </authorList>
    </citation>
    <scope>NUCLEOTIDE SEQUENCE</scope>
    <source>
        <strain evidence="8 28">0268S</strain>
        <strain evidence="14">N09902308</strain>
    </source>
</reference>